<evidence type="ECO:0000256" key="1">
    <source>
        <dbReference type="SAM" id="MobiDB-lite"/>
    </source>
</evidence>
<comment type="caution">
    <text evidence="2">The sequence shown here is derived from an EMBL/GenBank/DDBJ whole genome shotgun (WGS) entry which is preliminary data.</text>
</comment>
<gene>
    <name evidence="2" type="ORF">RUM43_009604</name>
</gene>
<dbReference type="Proteomes" id="UP001372834">
    <property type="component" value="Unassembled WGS sequence"/>
</dbReference>
<reference evidence="2 3" key="1">
    <citation type="submission" date="2023-10" db="EMBL/GenBank/DDBJ databases">
        <title>Genomes of two closely related lineages of the louse Polyplax serrata with different host specificities.</title>
        <authorList>
            <person name="Martinu J."/>
            <person name="Tarabai H."/>
            <person name="Stefka J."/>
            <person name="Hypsa V."/>
        </authorList>
    </citation>
    <scope>NUCLEOTIDE SEQUENCE [LARGE SCALE GENOMIC DNA]</scope>
    <source>
        <strain evidence="2">HR10_N</strain>
    </source>
</reference>
<dbReference type="EMBL" id="JAWJWE010000038">
    <property type="protein sequence ID" value="KAK6623751.1"/>
    <property type="molecule type" value="Genomic_DNA"/>
</dbReference>
<feature type="region of interest" description="Disordered" evidence="1">
    <location>
        <begin position="1"/>
        <end position="73"/>
    </location>
</feature>
<dbReference type="AlphaFoldDB" id="A0AAN8NZS3"/>
<sequence>VICLAVSNKRAPTARTKKVDLLSNERVDMGTSGPRAERKGASSASLEKPPRQAKSMPDREPLHPMMKGHSATE</sequence>
<accession>A0AAN8NZS3</accession>
<evidence type="ECO:0000313" key="2">
    <source>
        <dbReference type="EMBL" id="KAK6623751.1"/>
    </source>
</evidence>
<protein>
    <submittedName>
        <fullName evidence="2">Uncharacterized protein</fullName>
    </submittedName>
</protein>
<evidence type="ECO:0000313" key="3">
    <source>
        <dbReference type="Proteomes" id="UP001372834"/>
    </source>
</evidence>
<organism evidence="2 3">
    <name type="scientific">Polyplax serrata</name>
    <name type="common">Common mouse louse</name>
    <dbReference type="NCBI Taxonomy" id="468196"/>
    <lineage>
        <taxon>Eukaryota</taxon>
        <taxon>Metazoa</taxon>
        <taxon>Ecdysozoa</taxon>
        <taxon>Arthropoda</taxon>
        <taxon>Hexapoda</taxon>
        <taxon>Insecta</taxon>
        <taxon>Pterygota</taxon>
        <taxon>Neoptera</taxon>
        <taxon>Paraneoptera</taxon>
        <taxon>Psocodea</taxon>
        <taxon>Troctomorpha</taxon>
        <taxon>Phthiraptera</taxon>
        <taxon>Anoplura</taxon>
        <taxon>Polyplacidae</taxon>
        <taxon>Polyplax</taxon>
    </lineage>
</organism>
<feature type="non-terminal residue" evidence="2">
    <location>
        <position position="1"/>
    </location>
</feature>
<name>A0AAN8NZS3_POLSC</name>
<feature type="compositionally biased region" description="Basic and acidic residues" evidence="1">
    <location>
        <begin position="17"/>
        <end position="28"/>
    </location>
</feature>
<proteinExistence type="predicted"/>